<evidence type="ECO:0000256" key="1">
    <source>
        <dbReference type="SAM" id="MobiDB-lite"/>
    </source>
</evidence>
<accession>A0A6G8I2V8</accession>
<gene>
    <name evidence="2" type="ORF">GPZ88_10030</name>
</gene>
<organism evidence="2 3">
    <name type="scientific">Streptococcus ruminicola</name>
    <dbReference type="NCBI Taxonomy" id="2686210"/>
    <lineage>
        <taxon>Bacteria</taxon>
        <taxon>Bacillati</taxon>
        <taxon>Bacillota</taxon>
        <taxon>Bacilli</taxon>
        <taxon>Lactobacillales</taxon>
        <taxon>Streptococcaceae</taxon>
        <taxon>Streptococcus</taxon>
    </lineage>
</organism>
<keyword evidence="2" id="KW-0614">Plasmid</keyword>
<geneLocation type="plasmid" evidence="3">
    <name>p_cnu_g2</name>
</geneLocation>
<evidence type="ECO:0000313" key="2">
    <source>
        <dbReference type="EMBL" id="QIM47406.1"/>
    </source>
</evidence>
<dbReference type="EMBL" id="CP046920">
    <property type="protein sequence ID" value="QIM47406.1"/>
    <property type="molecule type" value="Genomic_DNA"/>
</dbReference>
<feature type="compositionally biased region" description="Basic residues" evidence="1">
    <location>
        <begin position="207"/>
        <end position="219"/>
    </location>
</feature>
<proteinExistence type="predicted"/>
<dbReference type="AlphaFoldDB" id="A0A6G8I2V8"/>
<dbReference type="Proteomes" id="UP000503166">
    <property type="component" value="Plasmid p_CNU_G2"/>
</dbReference>
<sequence length="219" mass="25929">MNTQNVPYITREQAKYLLDQDLSLNSNKLYVLASANRDLMFDDEENIGDFIQAVLFNNYEVKSDFVYLNLKQPDNIANNKKDEQFIYLNTFIDPETKSETNQIDFVPFEKATLFSPEMLEELPECYKIYTSEVFRIPEVEAVQQYGDYNNWLMGKEKTKVQHKPKLKARQTNHLKDVQKEINPQKIVEQTLEENRIRDEKGEDSKFKNKKRHSVTMKLK</sequence>
<feature type="compositionally biased region" description="Basic and acidic residues" evidence="1">
    <location>
        <begin position="192"/>
        <end position="206"/>
    </location>
</feature>
<evidence type="ECO:0000313" key="3">
    <source>
        <dbReference type="Proteomes" id="UP000503166"/>
    </source>
</evidence>
<feature type="region of interest" description="Disordered" evidence="1">
    <location>
        <begin position="190"/>
        <end position="219"/>
    </location>
</feature>
<protein>
    <submittedName>
        <fullName evidence="2">Uncharacterized protein</fullName>
    </submittedName>
</protein>
<dbReference type="RefSeq" id="WP_157328609.1">
    <property type="nucleotide sequence ID" value="NZ_CP046920.1"/>
</dbReference>
<reference evidence="2 3" key="1">
    <citation type="submission" date="2019-12" db="EMBL/GenBank/DDBJ databases">
        <title>Complete genome sequence of Streptococcus sp. CNU G2 isolated frome Bos taurus coreanae.</title>
        <authorList>
            <person name="Park S.Y."/>
            <person name="Kim J.H."/>
            <person name="Seo S.W."/>
        </authorList>
    </citation>
    <scope>NUCLEOTIDE SEQUENCE [LARGE SCALE GENOMIC DNA]</scope>
    <source>
        <strain evidence="2 3">CNU G2</strain>
        <plasmid evidence="3">p_cnu_g2</plasmid>
    </source>
</reference>
<dbReference type="KEGG" id="srum:GPZ88_10030"/>
<name>A0A6G8I2V8_9STRE</name>